<evidence type="ECO:0000256" key="1">
    <source>
        <dbReference type="SAM" id="MobiDB-lite"/>
    </source>
</evidence>
<proteinExistence type="predicted"/>
<feature type="region of interest" description="Disordered" evidence="1">
    <location>
        <begin position="1"/>
        <end position="28"/>
    </location>
</feature>
<reference evidence="2 3" key="1">
    <citation type="submission" date="2023-11" db="EMBL/GenBank/DDBJ databases">
        <title>Halocaridina rubra genome assembly.</title>
        <authorList>
            <person name="Smith C."/>
        </authorList>
    </citation>
    <scope>NUCLEOTIDE SEQUENCE [LARGE SCALE GENOMIC DNA]</scope>
    <source>
        <strain evidence="2">EP-1</strain>
        <tissue evidence="2">Whole</tissue>
    </source>
</reference>
<accession>A0AAN8ZZU8</accession>
<evidence type="ECO:0000313" key="3">
    <source>
        <dbReference type="Proteomes" id="UP001381693"/>
    </source>
</evidence>
<organism evidence="2 3">
    <name type="scientific">Halocaridina rubra</name>
    <name type="common">Hawaiian red shrimp</name>
    <dbReference type="NCBI Taxonomy" id="373956"/>
    <lineage>
        <taxon>Eukaryota</taxon>
        <taxon>Metazoa</taxon>
        <taxon>Ecdysozoa</taxon>
        <taxon>Arthropoda</taxon>
        <taxon>Crustacea</taxon>
        <taxon>Multicrustacea</taxon>
        <taxon>Malacostraca</taxon>
        <taxon>Eumalacostraca</taxon>
        <taxon>Eucarida</taxon>
        <taxon>Decapoda</taxon>
        <taxon>Pleocyemata</taxon>
        <taxon>Caridea</taxon>
        <taxon>Atyoidea</taxon>
        <taxon>Atyidae</taxon>
        <taxon>Halocaridina</taxon>
    </lineage>
</organism>
<dbReference type="Proteomes" id="UP001381693">
    <property type="component" value="Unassembled WGS sequence"/>
</dbReference>
<keyword evidence="3" id="KW-1185">Reference proteome</keyword>
<comment type="caution">
    <text evidence="2">The sequence shown here is derived from an EMBL/GenBank/DDBJ whole genome shotgun (WGS) entry which is preliminary data.</text>
</comment>
<dbReference type="EMBL" id="JAXCGZ010021049">
    <property type="protein sequence ID" value="KAK7060667.1"/>
    <property type="molecule type" value="Genomic_DNA"/>
</dbReference>
<name>A0AAN8ZZU8_HALRR</name>
<dbReference type="AlphaFoldDB" id="A0AAN8ZZU8"/>
<evidence type="ECO:0000313" key="2">
    <source>
        <dbReference type="EMBL" id="KAK7060667.1"/>
    </source>
</evidence>
<feature type="non-terminal residue" evidence="2">
    <location>
        <position position="60"/>
    </location>
</feature>
<sequence>MVRNCTGPRSHDSSPIHQGAVKLPTHGQGILEKKSEICRSLRMAADGRMTGHVNSYIKLQ</sequence>
<gene>
    <name evidence="2" type="ORF">SK128_022560</name>
</gene>
<protein>
    <submittedName>
        <fullName evidence="2">Uncharacterized protein</fullName>
    </submittedName>
</protein>